<feature type="transmembrane region" description="Helical" evidence="11">
    <location>
        <begin position="139"/>
        <end position="161"/>
    </location>
</feature>
<sequence>MTRPTPAGADAPSPAPALSPAFPPAQPPGSGRARSFAALRTIAALMLREMSTRYGRTPGGYLWAVLEPLAAILFLAIGFSLVIRNPSLGTSFLLFYATGFLPFNLYQSVSTTVARALSFSRPLLRYPAVTWIDALLARFLLNSLTGILVTLLLTGAVLAVIDSRAVLDLPPAVLAMFLAMILGLGVGTLNCVLSGLFPLWEVAWSIFTRPLFIASGILFIYEDLPPLAQDILWYNPLIHISGLMRTGFYPTYSASYVSVPFVLLSSLGLLALGLVLTGRYHRDILNR</sequence>
<dbReference type="PANTHER" id="PTHR30413">
    <property type="entry name" value="INNER MEMBRANE TRANSPORT PERMEASE"/>
    <property type="match status" value="1"/>
</dbReference>
<reference evidence="14 15" key="1">
    <citation type="submission" date="2021-06" db="EMBL/GenBank/DDBJ databases">
        <title>50 bacteria genomes isolated from Dapeng, Shenzhen, China.</title>
        <authorList>
            <person name="Zheng W."/>
            <person name="Yu S."/>
            <person name="Huang Y."/>
        </authorList>
    </citation>
    <scope>NUCLEOTIDE SEQUENCE [LARGE SCALE GENOMIC DNA]</scope>
    <source>
        <strain evidence="14 15">DP1N14-2</strain>
    </source>
</reference>
<evidence type="ECO:0000256" key="8">
    <source>
        <dbReference type="ARBA" id="ARBA00022989"/>
    </source>
</evidence>
<evidence type="ECO:0000256" key="11">
    <source>
        <dbReference type="RuleBase" id="RU361157"/>
    </source>
</evidence>
<dbReference type="InterPro" id="IPR000412">
    <property type="entry name" value="ABC_2_transport"/>
</dbReference>
<evidence type="ECO:0000256" key="1">
    <source>
        <dbReference type="ARBA" id="ARBA00004651"/>
    </source>
</evidence>
<evidence type="ECO:0000259" key="13">
    <source>
        <dbReference type="PROSITE" id="PS51012"/>
    </source>
</evidence>
<feature type="transmembrane region" description="Helical" evidence="11">
    <location>
        <begin position="258"/>
        <end position="277"/>
    </location>
</feature>
<comment type="caution">
    <text evidence="14">The sequence shown here is derived from an EMBL/GenBank/DDBJ whole genome shotgun (WGS) entry which is preliminary data.</text>
</comment>
<evidence type="ECO:0000256" key="3">
    <source>
        <dbReference type="ARBA" id="ARBA00022448"/>
    </source>
</evidence>
<name>A0ABS7NIK5_9RHOB</name>
<dbReference type="EMBL" id="JAHVJA010000008">
    <property type="protein sequence ID" value="MBY6140990.1"/>
    <property type="molecule type" value="Genomic_DNA"/>
</dbReference>
<keyword evidence="8 11" id="KW-1133">Transmembrane helix</keyword>
<evidence type="ECO:0000256" key="2">
    <source>
        <dbReference type="ARBA" id="ARBA00007783"/>
    </source>
</evidence>
<evidence type="ECO:0000256" key="7">
    <source>
        <dbReference type="ARBA" id="ARBA00022903"/>
    </source>
</evidence>
<feature type="transmembrane region" description="Helical" evidence="11">
    <location>
        <begin position="202"/>
        <end position="221"/>
    </location>
</feature>
<dbReference type="Pfam" id="PF01061">
    <property type="entry name" value="ABC2_membrane"/>
    <property type="match status" value="1"/>
</dbReference>
<keyword evidence="9" id="KW-0625">Polysaccharide transport</keyword>
<keyword evidence="7" id="KW-0972">Capsule biogenesis/degradation</keyword>
<feature type="compositionally biased region" description="Low complexity" evidence="12">
    <location>
        <begin position="1"/>
        <end position="12"/>
    </location>
</feature>
<comment type="similarity">
    <text evidence="2 11">Belongs to the ABC-2 integral membrane protein family.</text>
</comment>
<feature type="transmembrane region" description="Helical" evidence="11">
    <location>
        <begin position="60"/>
        <end position="82"/>
    </location>
</feature>
<keyword evidence="15" id="KW-1185">Reference proteome</keyword>
<proteinExistence type="inferred from homology"/>
<accession>A0ABS7NIK5</accession>
<dbReference type="Proteomes" id="UP000766629">
    <property type="component" value="Unassembled WGS sequence"/>
</dbReference>
<keyword evidence="10 11" id="KW-0472">Membrane</keyword>
<evidence type="ECO:0000256" key="4">
    <source>
        <dbReference type="ARBA" id="ARBA00022475"/>
    </source>
</evidence>
<feature type="transmembrane region" description="Helical" evidence="11">
    <location>
        <begin position="173"/>
        <end position="196"/>
    </location>
</feature>
<dbReference type="InterPro" id="IPR013525">
    <property type="entry name" value="ABC2_TM"/>
</dbReference>
<feature type="compositionally biased region" description="Pro residues" evidence="12">
    <location>
        <begin position="13"/>
        <end position="27"/>
    </location>
</feature>
<keyword evidence="3 11" id="KW-0813">Transport</keyword>
<dbReference type="PRINTS" id="PR00164">
    <property type="entry name" value="ABC2TRNSPORT"/>
</dbReference>
<feature type="domain" description="ABC transmembrane type-2" evidence="13">
    <location>
        <begin position="59"/>
        <end position="280"/>
    </location>
</feature>
<keyword evidence="4 11" id="KW-1003">Cell membrane</keyword>
<evidence type="ECO:0000313" key="14">
    <source>
        <dbReference type="EMBL" id="MBY6140990.1"/>
    </source>
</evidence>
<feature type="region of interest" description="Disordered" evidence="12">
    <location>
        <begin position="1"/>
        <end position="32"/>
    </location>
</feature>
<dbReference type="InterPro" id="IPR047817">
    <property type="entry name" value="ABC2_TM_bact-type"/>
</dbReference>
<evidence type="ECO:0000256" key="12">
    <source>
        <dbReference type="SAM" id="MobiDB-lite"/>
    </source>
</evidence>
<evidence type="ECO:0000256" key="5">
    <source>
        <dbReference type="ARBA" id="ARBA00022597"/>
    </source>
</evidence>
<keyword evidence="6 11" id="KW-0812">Transmembrane</keyword>
<evidence type="ECO:0000256" key="6">
    <source>
        <dbReference type="ARBA" id="ARBA00022692"/>
    </source>
</evidence>
<dbReference type="PROSITE" id="PS51012">
    <property type="entry name" value="ABC_TM2"/>
    <property type="match status" value="1"/>
</dbReference>
<evidence type="ECO:0000256" key="9">
    <source>
        <dbReference type="ARBA" id="ARBA00023047"/>
    </source>
</evidence>
<feature type="transmembrane region" description="Helical" evidence="11">
    <location>
        <begin position="94"/>
        <end position="119"/>
    </location>
</feature>
<dbReference type="RefSeq" id="WP_222509101.1">
    <property type="nucleotide sequence ID" value="NZ_JAHVJA010000008.1"/>
</dbReference>
<evidence type="ECO:0000256" key="10">
    <source>
        <dbReference type="ARBA" id="ARBA00023136"/>
    </source>
</evidence>
<dbReference type="PANTHER" id="PTHR30413:SF10">
    <property type="entry name" value="CAPSULE POLYSACCHARIDE EXPORT INNER-MEMBRANE PROTEIN CTRC"/>
    <property type="match status" value="1"/>
</dbReference>
<protein>
    <recommendedName>
        <fullName evidence="11">Transport permease protein</fullName>
    </recommendedName>
</protein>
<evidence type="ECO:0000313" key="15">
    <source>
        <dbReference type="Proteomes" id="UP000766629"/>
    </source>
</evidence>
<organism evidence="14 15">
    <name type="scientific">Leisingera daeponensis</name>
    <dbReference type="NCBI Taxonomy" id="405746"/>
    <lineage>
        <taxon>Bacteria</taxon>
        <taxon>Pseudomonadati</taxon>
        <taxon>Pseudomonadota</taxon>
        <taxon>Alphaproteobacteria</taxon>
        <taxon>Rhodobacterales</taxon>
        <taxon>Roseobacteraceae</taxon>
        <taxon>Leisingera</taxon>
    </lineage>
</organism>
<gene>
    <name evidence="14" type="ORF">KUV26_16240</name>
</gene>
<keyword evidence="5" id="KW-0762">Sugar transport</keyword>
<comment type="subcellular location">
    <subcellularLocation>
        <location evidence="11">Cell inner membrane</location>
        <topology evidence="11">Multi-pass membrane protein</topology>
    </subcellularLocation>
    <subcellularLocation>
        <location evidence="1">Cell membrane</location>
        <topology evidence="1">Multi-pass membrane protein</topology>
    </subcellularLocation>
</comment>